<evidence type="ECO:0000313" key="2">
    <source>
        <dbReference type="EMBL" id="MBB5803143.1"/>
    </source>
</evidence>
<dbReference type="AlphaFoldDB" id="A0A7W9M0T2"/>
<dbReference type="InterPro" id="IPR024983">
    <property type="entry name" value="CHAT_dom"/>
</dbReference>
<feature type="domain" description="CHAT" evidence="1">
    <location>
        <begin position="6"/>
        <end position="109"/>
    </location>
</feature>
<accession>A0A7W9M0T2</accession>
<dbReference type="Proteomes" id="UP000552097">
    <property type="component" value="Unassembled WGS sequence"/>
</dbReference>
<dbReference type="PANTHER" id="PTHR10098">
    <property type="entry name" value="RAPSYN-RELATED"/>
    <property type="match status" value="1"/>
</dbReference>
<dbReference type="EMBL" id="JACHMO010000001">
    <property type="protein sequence ID" value="MBB5803143.1"/>
    <property type="molecule type" value="Genomic_DNA"/>
</dbReference>
<dbReference type="RefSeq" id="WP_221483492.1">
    <property type="nucleotide sequence ID" value="NZ_JACHMO010000001.1"/>
</dbReference>
<name>A0A7W9M0T2_9PSEU</name>
<evidence type="ECO:0000259" key="1">
    <source>
        <dbReference type="Pfam" id="PF12770"/>
    </source>
</evidence>
<dbReference type="Pfam" id="PF12770">
    <property type="entry name" value="CHAT"/>
    <property type="match status" value="1"/>
</dbReference>
<dbReference type="PANTHER" id="PTHR10098:SF108">
    <property type="entry name" value="TETRATRICOPEPTIDE REPEAT PROTEIN 28"/>
    <property type="match status" value="1"/>
</dbReference>
<gene>
    <name evidence="2" type="ORF">F4560_002911</name>
</gene>
<proteinExistence type="predicted"/>
<keyword evidence="3" id="KW-1185">Reference proteome</keyword>
<protein>
    <submittedName>
        <fullName evidence="2">CHAT domain-containing protein</fullName>
    </submittedName>
</protein>
<reference evidence="2 3" key="1">
    <citation type="submission" date="2020-08" db="EMBL/GenBank/DDBJ databases">
        <title>Sequencing the genomes of 1000 actinobacteria strains.</title>
        <authorList>
            <person name="Klenk H.-P."/>
        </authorList>
    </citation>
    <scope>NUCLEOTIDE SEQUENCE [LARGE SCALE GENOMIC DNA]</scope>
    <source>
        <strain evidence="2 3">DSM 45486</strain>
    </source>
</reference>
<comment type="caution">
    <text evidence="2">The sequence shown here is derived from an EMBL/GenBank/DDBJ whole genome shotgun (WGS) entry which is preliminary data.</text>
</comment>
<sequence length="111" mass="11897">MLWYGELARYRLRARLFVLAACHAGTGSVEFGSEYVGFPGAFLAAGARQVLAPLWAVSDTSTALLMRHFYTALATPVSPAAALREAQQQVAANPATAHPYHWAGFQLFGAA</sequence>
<organism evidence="2 3">
    <name type="scientific">Saccharothrix ecbatanensis</name>
    <dbReference type="NCBI Taxonomy" id="1105145"/>
    <lineage>
        <taxon>Bacteria</taxon>
        <taxon>Bacillati</taxon>
        <taxon>Actinomycetota</taxon>
        <taxon>Actinomycetes</taxon>
        <taxon>Pseudonocardiales</taxon>
        <taxon>Pseudonocardiaceae</taxon>
        <taxon>Saccharothrix</taxon>
    </lineage>
</organism>
<evidence type="ECO:0000313" key="3">
    <source>
        <dbReference type="Proteomes" id="UP000552097"/>
    </source>
</evidence>